<evidence type="ECO:0000256" key="2">
    <source>
        <dbReference type="ARBA" id="ARBA00023125"/>
    </source>
</evidence>
<dbReference type="SMART" id="SM00635">
    <property type="entry name" value="BID_2"/>
    <property type="match status" value="1"/>
</dbReference>
<dbReference type="Gene3D" id="2.60.40.1080">
    <property type="match status" value="1"/>
</dbReference>
<feature type="compositionally biased region" description="Low complexity" evidence="4">
    <location>
        <begin position="214"/>
        <end position="224"/>
    </location>
</feature>
<feature type="region of interest" description="Disordered" evidence="4">
    <location>
        <begin position="134"/>
        <end position="155"/>
    </location>
</feature>
<keyword evidence="1" id="KW-0815">Transposition</keyword>
<gene>
    <name evidence="6" type="ORF">CP969_01930</name>
</gene>
<accession>A0ABX6A7H3</accession>
<keyword evidence="2" id="KW-0238">DNA-binding</keyword>
<dbReference type="InterPro" id="IPR008964">
    <property type="entry name" value="Invasin/intimin_cell_adhesion"/>
</dbReference>
<proteinExistence type="predicted"/>
<keyword evidence="7" id="KW-1185">Reference proteome</keyword>
<dbReference type="SUPFAM" id="SSF49373">
    <property type="entry name" value="Invasin/intimin cell-adhesion fragments"/>
    <property type="match status" value="1"/>
</dbReference>
<dbReference type="InterPro" id="IPR003343">
    <property type="entry name" value="Big_2"/>
</dbReference>
<dbReference type="Proteomes" id="UP000327143">
    <property type="component" value="Chromosome"/>
</dbReference>
<evidence type="ECO:0000259" key="5">
    <source>
        <dbReference type="SMART" id="SM00635"/>
    </source>
</evidence>
<protein>
    <submittedName>
        <fullName evidence="6">IS6 family transposase</fullName>
    </submittedName>
</protein>
<feature type="compositionally biased region" description="Basic residues" evidence="4">
    <location>
        <begin position="225"/>
        <end position="235"/>
    </location>
</feature>
<reference evidence="6 7" key="1">
    <citation type="submission" date="2017-09" db="EMBL/GenBank/DDBJ databases">
        <authorList>
            <person name="Lee N."/>
            <person name="Cho B.-K."/>
        </authorList>
    </citation>
    <scope>NUCLEOTIDE SEQUENCE [LARGE SCALE GENOMIC DNA]</scope>
    <source>
        <strain evidence="6 7">ATCC 39115</strain>
    </source>
</reference>
<evidence type="ECO:0000313" key="6">
    <source>
        <dbReference type="EMBL" id="QEU83621.1"/>
    </source>
</evidence>
<sequence length="354" mass="39136">MWPYSRFPLSYREVEELMPECGVIVSYETVRRWCRKSGQAYANGLRRRRPRPGGKGHPDEVFIKINGAQKHPWRAADRDGNVLDILVQNRRDKAAARRVLRRPMTKTRAVPRMIVTDRLRSYSAAHHEVMPCVGHRSHKGRTNRAENSHQPTRQGERVVRGFRSVGGAQRLLSAFRGISPPFRPRRHLMPAPHHRAEMTVRLTVWEQITGVTDRPATARAPARNPAHHTSTHRRTPTPNNVTTPFGLVRIGDDGDLQYTVEPALASVTVHGPKDPIGRGDRLTLTASGDQIEGDNIAPFTIPIADLASHVWSSSDPKVASVDPSTGALTALRPGTVTVSVTSGGVTGSAQVVVR</sequence>
<dbReference type="Pfam" id="PF02368">
    <property type="entry name" value="Big_2"/>
    <property type="match status" value="1"/>
</dbReference>
<dbReference type="NCBIfam" id="NF033587">
    <property type="entry name" value="transpos_IS6"/>
    <property type="match status" value="1"/>
</dbReference>
<name>A0ABX6A7H3_STRVD</name>
<evidence type="ECO:0000256" key="4">
    <source>
        <dbReference type="SAM" id="MobiDB-lite"/>
    </source>
</evidence>
<evidence type="ECO:0000256" key="3">
    <source>
        <dbReference type="ARBA" id="ARBA00023172"/>
    </source>
</evidence>
<keyword evidence="3" id="KW-0233">DNA recombination</keyword>
<dbReference type="PANTHER" id="PTHR35528:SF3">
    <property type="entry name" value="BLL1675 PROTEIN"/>
    <property type="match status" value="1"/>
</dbReference>
<dbReference type="InterPro" id="IPR032874">
    <property type="entry name" value="DDE_dom"/>
</dbReference>
<dbReference type="InterPro" id="IPR052183">
    <property type="entry name" value="IS_Transposase"/>
</dbReference>
<evidence type="ECO:0000313" key="7">
    <source>
        <dbReference type="Proteomes" id="UP000327143"/>
    </source>
</evidence>
<evidence type="ECO:0000256" key="1">
    <source>
        <dbReference type="ARBA" id="ARBA00022578"/>
    </source>
</evidence>
<feature type="domain" description="BIG2" evidence="5">
    <location>
        <begin position="278"/>
        <end position="352"/>
    </location>
</feature>
<organism evidence="6 7">
    <name type="scientific">Streptomyces viridosporus T7A</name>
    <dbReference type="NCBI Taxonomy" id="665577"/>
    <lineage>
        <taxon>Bacteria</taxon>
        <taxon>Bacillati</taxon>
        <taxon>Actinomycetota</taxon>
        <taxon>Actinomycetes</taxon>
        <taxon>Kitasatosporales</taxon>
        <taxon>Streptomycetaceae</taxon>
        <taxon>Streptomyces</taxon>
    </lineage>
</organism>
<dbReference type="PANTHER" id="PTHR35528">
    <property type="entry name" value="BLL1675 PROTEIN"/>
    <property type="match status" value="1"/>
</dbReference>
<dbReference type="EMBL" id="CP023700">
    <property type="protein sequence ID" value="QEU83621.1"/>
    <property type="molecule type" value="Genomic_DNA"/>
</dbReference>
<dbReference type="InterPro" id="IPR047930">
    <property type="entry name" value="Transpos_IS6"/>
</dbReference>
<dbReference type="Pfam" id="PF13610">
    <property type="entry name" value="DDE_Tnp_IS240"/>
    <property type="match status" value="1"/>
</dbReference>
<feature type="region of interest" description="Disordered" evidence="4">
    <location>
        <begin position="213"/>
        <end position="245"/>
    </location>
</feature>